<dbReference type="RefSeq" id="WP_079497086.1">
    <property type="nucleotide sequence ID" value="NZ_AP025334.1"/>
</dbReference>
<dbReference type="InterPro" id="IPR029044">
    <property type="entry name" value="Nucleotide-diphossugar_trans"/>
</dbReference>
<evidence type="ECO:0000259" key="1">
    <source>
        <dbReference type="Pfam" id="PF10111"/>
    </source>
</evidence>
<evidence type="ECO:0000313" key="3">
    <source>
        <dbReference type="Proteomes" id="UP001320460"/>
    </source>
</evidence>
<dbReference type="InterPro" id="IPR019290">
    <property type="entry name" value="GlycosylTrfase-like_prok"/>
</dbReference>
<keyword evidence="3" id="KW-1185">Reference proteome</keyword>
<dbReference type="EMBL" id="AP025334">
    <property type="protein sequence ID" value="BDD49214.1"/>
    <property type="molecule type" value="Genomic_DNA"/>
</dbReference>
<dbReference type="Gene3D" id="3.90.550.10">
    <property type="entry name" value="Spore Coat Polysaccharide Biosynthesis Protein SpsA, Chain A"/>
    <property type="match status" value="1"/>
</dbReference>
<accession>A0ABM7VQ94</accession>
<dbReference type="SUPFAM" id="SSF53448">
    <property type="entry name" value="Nucleotide-diphospho-sugar transferases"/>
    <property type="match status" value="1"/>
</dbReference>
<sequence length="330" mass="39148">MLTAIIPIDLKRRSKDLIEKALVLAEVAQQSNVKIIFGHNNRGTRYDFELISRLQRYPYVQMNSKKNVSEYINSSLLRNLAFELVDTDYIILLDVDIYPDFDLFIKYKDKIERSIRPFYVLPCLYLTEYGTTLLRKKKVSVEGMKKKFFDFSRKEFLHLASPSSITILKSDDYRMIKGFDERFRGHGYEDFDFLIRLYELHGMLKKFNDFTLDKTERSPLFAVGFRRYLGEACLEVLLEKDMAFHLYHEKDGHEDYYLARQENYKKLIEAHSHNVSDQEEINSTLLVPFVSLCVNQGKSIHDYAIFFDNKPGHIDRFDTFKRRINFLLNK</sequence>
<feature type="domain" description="Glycosyltransferase 2-like prokaryotic type" evidence="1">
    <location>
        <begin position="5"/>
        <end position="263"/>
    </location>
</feature>
<dbReference type="Proteomes" id="UP001320460">
    <property type="component" value="Chromosome"/>
</dbReference>
<gene>
    <name evidence="2" type="ORF">PDTA9734_07010</name>
</gene>
<dbReference type="Pfam" id="PF10111">
    <property type="entry name" value="Glyco_tranf_2_2"/>
    <property type="match status" value="1"/>
</dbReference>
<evidence type="ECO:0000313" key="2">
    <source>
        <dbReference type="EMBL" id="BDD49214.1"/>
    </source>
</evidence>
<reference evidence="2 3" key="1">
    <citation type="submission" date="2021-12" db="EMBL/GenBank/DDBJ databases">
        <title>Complete genome sequence of Phytobacter diazotrophicus TA9734.</title>
        <authorList>
            <person name="Kubota H."/>
            <person name="Nakayama Y."/>
            <person name="Ariyoshi T."/>
        </authorList>
    </citation>
    <scope>NUCLEOTIDE SEQUENCE [LARGE SCALE GENOMIC DNA]</scope>
    <source>
        <strain evidence="2 3">TA9734</strain>
    </source>
</reference>
<organism evidence="2 3">
    <name type="scientific">Phytobacter diazotrophicus</name>
    <dbReference type="NCBI Taxonomy" id="395631"/>
    <lineage>
        <taxon>Bacteria</taxon>
        <taxon>Pseudomonadati</taxon>
        <taxon>Pseudomonadota</taxon>
        <taxon>Gammaproteobacteria</taxon>
        <taxon>Enterobacterales</taxon>
        <taxon>Enterobacteriaceae</taxon>
        <taxon>Phytobacter</taxon>
    </lineage>
</organism>
<protein>
    <submittedName>
        <fullName evidence="2">Capsular polysaccharide biosynthesis protein</fullName>
    </submittedName>
</protein>
<name>A0ABM7VQ94_9ENTR</name>
<proteinExistence type="predicted"/>